<gene>
    <name evidence="2" type="primary">AVEN_127801_1</name>
    <name evidence="2" type="ORF">CEXT_336011</name>
</gene>
<evidence type="ECO:0000313" key="3">
    <source>
        <dbReference type="Proteomes" id="UP001054945"/>
    </source>
</evidence>
<feature type="region of interest" description="Disordered" evidence="1">
    <location>
        <begin position="258"/>
        <end position="285"/>
    </location>
</feature>
<keyword evidence="3" id="KW-1185">Reference proteome</keyword>
<feature type="compositionally biased region" description="Polar residues" evidence="1">
    <location>
        <begin position="69"/>
        <end position="82"/>
    </location>
</feature>
<feature type="region of interest" description="Disordered" evidence="1">
    <location>
        <begin position="795"/>
        <end position="832"/>
    </location>
</feature>
<feature type="region of interest" description="Disordered" evidence="1">
    <location>
        <begin position="201"/>
        <end position="230"/>
    </location>
</feature>
<feature type="compositionally biased region" description="Polar residues" evidence="1">
    <location>
        <begin position="1"/>
        <end position="13"/>
    </location>
</feature>
<sequence length="945" mass="107872">MQQQQIGLSSSNAKPVENQESDQTSSSLNEQEANNKLQTQMTQQQNIHANVKPLSNQQQYENEEVVNQSSALLSEQVSTNPGQDAHQQTQQQFTVDSVQQKNIHQQQHKNSSENYSFIHEPIVVNSNHRPINQILEKNKENISAELQPMPAFPAIVNDSTNSHQNETNESLLNLMESLENHQTSTILPEINVHQFNHHVPQEQQIHSPQSNQLSSASHLQAATASQQHQNQANISFSQYLTTHQGQLANNAQHEITEGKDGSQLVSSQQTYLSNHNRPLSGQPQQINQNFEHNVGQISSSQEDPLKVDQIISQNIPLSLKPQQVQDQGHINVQSVFFNQQPTENQHQQSLQVPQSINAHNEQVVQPNQQLQQNTFELNTRPQLIGQLQQINAIINQQSTTSQENSHILASNTIPPEPISTGHISSNNVYSSQQQQGYNPQNVFVQTLLINKDRPENLDLSSSLEPSIQQQSTYFQNRPVLQQNVQGQHVVHSVQLNQIPQHLVNSQDKPFSEHSQVNNIQNSYFTQQQGSISSQIVPSAQQLSNSEDNLHKKPNATILNPLNEPTAFSPFQQPHIANQGLIHHQQQTNQLITLGSNENSGSVTHLQTISLENKPLHQGQIIHQQMNLTNEEKPIIDPLQQQQQHQQSVQHQQTIQQNLQEQQSLQQQQLHQQSVQHQQTIQQQFNSNVKPLPGTYQSYQQQFLQQHQQILQQHQGSNENILPESYQGQQYQHQQQHFIPPQHALNSDKPLPDSHQTQHFILHQNPLPGSYQVPQQQQYIPQPFHQHQFSAYEVPLPGSYPIQQPQYPQLPQPIDNQQQSFQQPQYIHQQQNIQQISQPPLNFQQQQNIQQQASISLEHQIQQQQSQSQNLHQPQFISNEQPLISPSNIQIQQQSFSAQNTPQYQLHQTQHQPQILPQQQFISNEKPLILTEQKLLSTTKYASTLN</sequence>
<proteinExistence type="predicted"/>
<protein>
    <submittedName>
        <fullName evidence="2">Uncharacterized protein</fullName>
    </submittedName>
</protein>
<comment type="caution">
    <text evidence="2">The sequence shown here is derived from an EMBL/GenBank/DDBJ whole genome shotgun (WGS) entry which is preliminary data.</text>
</comment>
<feature type="region of interest" description="Disordered" evidence="1">
    <location>
        <begin position="1"/>
        <end position="42"/>
    </location>
</feature>
<name>A0AAV4TV59_CAEEX</name>
<accession>A0AAV4TV59</accession>
<dbReference type="AlphaFoldDB" id="A0AAV4TV59"/>
<evidence type="ECO:0000313" key="2">
    <source>
        <dbReference type="EMBL" id="GIY50488.1"/>
    </source>
</evidence>
<reference evidence="2 3" key="1">
    <citation type="submission" date="2021-06" db="EMBL/GenBank/DDBJ databases">
        <title>Caerostris extrusa draft genome.</title>
        <authorList>
            <person name="Kono N."/>
            <person name="Arakawa K."/>
        </authorList>
    </citation>
    <scope>NUCLEOTIDE SEQUENCE [LARGE SCALE GENOMIC DNA]</scope>
</reference>
<feature type="compositionally biased region" description="Polar residues" evidence="1">
    <location>
        <begin position="21"/>
        <end position="42"/>
    </location>
</feature>
<organism evidence="2 3">
    <name type="scientific">Caerostris extrusa</name>
    <name type="common">Bark spider</name>
    <name type="synonym">Caerostris bankana</name>
    <dbReference type="NCBI Taxonomy" id="172846"/>
    <lineage>
        <taxon>Eukaryota</taxon>
        <taxon>Metazoa</taxon>
        <taxon>Ecdysozoa</taxon>
        <taxon>Arthropoda</taxon>
        <taxon>Chelicerata</taxon>
        <taxon>Arachnida</taxon>
        <taxon>Araneae</taxon>
        <taxon>Araneomorphae</taxon>
        <taxon>Entelegynae</taxon>
        <taxon>Araneoidea</taxon>
        <taxon>Araneidae</taxon>
        <taxon>Caerostris</taxon>
    </lineage>
</organism>
<dbReference type="EMBL" id="BPLR01011983">
    <property type="protein sequence ID" value="GIY50488.1"/>
    <property type="molecule type" value="Genomic_DNA"/>
</dbReference>
<feature type="region of interest" description="Disordered" evidence="1">
    <location>
        <begin position="63"/>
        <end position="92"/>
    </location>
</feature>
<feature type="compositionally biased region" description="Low complexity" evidence="1">
    <location>
        <begin position="83"/>
        <end position="92"/>
    </location>
</feature>
<feature type="compositionally biased region" description="Low complexity" evidence="1">
    <location>
        <begin position="799"/>
        <end position="832"/>
    </location>
</feature>
<feature type="compositionally biased region" description="Polar residues" evidence="1">
    <location>
        <begin position="263"/>
        <end position="285"/>
    </location>
</feature>
<evidence type="ECO:0000256" key="1">
    <source>
        <dbReference type="SAM" id="MobiDB-lite"/>
    </source>
</evidence>
<dbReference type="Proteomes" id="UP001054945">
    <property type="component" value="Unassembled WGS sequence"/>
</dbReference>